<evidence type="ECO:0000313" key="2">
    <source>
        <dbReference type="Proteomes" id="UP000003245"/>
    </source>
</evidence>
<name>I0S8X7_STRAP</name>
<dbReference type="Proteomes" id="UP000003245">
    <property type="component" value="Unassembled WGS sequence"/>
</dbReference>
<dbReference type="EMBL" id="AICP01000061">
    <property type="protein sequence ID" value="EID19830.1"/>
    <property type="molecule type" value="Genomic_DNA"/>
</dbReference>
<reference evidence="1 2" key="1">
    <citation type="submission" date="2012-01" db="EMBL/GenBank/DDBJ databases">
        <authorList>
            <person name="Harkins D.M."/>
            <person name="Madupu R."/>
            <person name="Durkin A.S."/>
            <person name="Torralba M."/>
            <person name="Methe B."/>
            <person name="Sutton G.G."/>
            <person name="Nelson K.E."/>
        </authorList>
    </citation>
    <scope>NUCLEOTIDE SEQUENCE [LARGE SCALE GENOMIC DNA]</scope>
    <source>
        <strain evidence="1 2">CCUG 39159</strain>
    </source>
</reference>
<comment type="caution">
    <text evidence="1">The sequence shown here is derived from an EMBL/GenBank/DDBJ whole genome shotgun (WGS) entry which is preliminary data.</text>
</comment>
<dbReference type="AlphaFoldDB" id="I0S8X7"/>
<keyword evidence="2" id="KW-1185">Reference proteome</keyword>
<dbReference type="PATRIC" id="fig|1095729.3.peg.1963"/>
<accession>I0S8X7</accession>
<organism evidence="1 2">
    <name type="scientific">Streptococcus anginosus subsp. whileyi CCUG 39159</name>
    <dbReference type="NCBI Taxonomy" id="1095729"/>
    <lineage>
        <taxon>Bacteria</taxon>
        <taxon>Bacillati</taxon>
        <taxon>Bacillota</taxon>
        <taxon>Bacilli</taxon>
        <taxon>Lactobacillales</taxon>
        <taxon>Streptococcaceae</taxon>
        <taxon>Streptococcus</taxon>
        <taxon>Streptococcus anginosus group</taxon>
    </lineage>
</organism>
<proteinExistence type="predicted"/>
<sequence length="41" mass="4770">MTIDDTWLGAIVNDGSRDYIITGYQPNYLNKKIFSYEIEVI</sequence>
<gene>
    <name evidence="1" type="ORF">HMPREF1043_0867</name>
</gene>
<evidence type="ECO:0000313" key="1">
    <source>
        <dbReference type="EMBL" id="EID19830.1"/>
    </source>
</evidence>
<protein>
    <submittedName>
        <fullName evidence="1">Uncharacterized protein</fullName>
    </submittedName>
</protein>